<evidence type="ECO:0000256" key="3">
    <source>
        <dbReference type="PROSITE-ProRule" id="PRU00169"/>
    </source>
</evidence>
<dbReference type="Pfam" id="PF00072">
    <property type="entry name" value="Response_reg"/>
    <property type="match status" value="1"/>
</dbReference>
<protein>
    <submittedName>
        <fullName evidence="7">DNA-binding response regulator</fullName>
    </submittedName>
</protein>
<dbReference type="PROSITE" id="PS50110">
    <property type="entry name" value="RESPONSE_REGULATORY"/>
    <property type="match status" value="1"/>
</dbReference>
<feature type="modified residue" description="4-aspartylphosphate" evidence="3">
    <location>
        <position position="104"/>
    </location>
</feature>
<dbReference type="Pfam" id="PF00196">
    <property type="entry name" value="GerE"/>
    <property type="match status" value="1"/>
</dbReference>
<dbReference type="InterPro" id="IPR001789">
    <property type="entry name" value="Sig_transdc_resp-reg_receiver"/>
</dbReference>
<evidence type="ECO:0000313" key="7">
    <source>
        <dbReference type="EMBL" id="GGB25257.1"/>
    </source>
</evidence>
<dbReference type="InterPro" id="IPR058245">
    <property type="entry name" value="NreC/VraR/RcsB-like_REC"/>
</dbReference>
<dbReference type="InterPro" id="IPR011006">
    <property type="entry name" value="CheY-like_superfamily"/>
</dbReference>
<dbReference type="CDD" id="cd06170">
    <property type="entry name" value="LuxR_C_like"/>
    <property type="match status" value="1"/>
</dbReference>
<evidence type="ECO:0000256" key="1">
    <source>
        <dbReference type="ARBA" id="ARBA00022553"/>
    </source>
</evidence>
<evidence type="ECO:0000256" key="2">
    <source>
        <dbReference type="ARBA" id="ARBA00023125"/>
    </source>
</evidence>
<feature type="domain" description="HTH luxR-type" evidence="5">
    <location>
        <begin position="209"/>
        <end position="274"/>
    </location>
</feature>
<feature type="domain" description="Response regulatory" evidence="6">
    <location>
        <begin position="52"/>
        <end position="169"/>
    </location>
</feature>
<evidence type="ECO:0000259" key="6">
    <source>
        <dbReference type="PROSITE" id="PS50110"/>
    </source>
</evidence>
<dbReference type="EMBL" id="BMDZ01000002">
    <property type="protein sequence ID" value="GGB25257.1"/>
    <property type="molecule type" value="Genomic_DNA"/>
</dbReference>
<dbReference type="Gene3D" id="3.40.50.2300">
    <property type="match status" value="1"/>
</dbReference>
<organism evidence="7 8">
    <name type="scientific">Tistrella bauzanensis</name>
    <dbReference type="NCBI Taxonomy" id="657419"/>
    <lineage>
        <taxon>Bacteria</taxon>
        <taxon>Pseudomonadati</taxon>
        <taxon>Pseudomonadota</taxon>
        <taxon>Alphaproteobacteria</taxon>
        <taxon>Geminicoccales</taxon>
        <taxon>Geminicoccaceae</taxon>
        <taxon>Tistrella</taxon>
    </lineage>
</organism>
<dbReference type="PANTHER" id="PTHR45566">
    <property type="entry name" value="HTH-TYPE TRANSCRIPTIONAL REGULATOR YHJB-RELATED"/>
    <property type="match status" value="1"/>
</dbReference>
<keyword evidence="8" id="KW-1185">Reference proteome</keyword>
<dbReference type="PRINTS" id="PR00038">
    <property type="entry name" value="HTHLUXR"/>
</dbReference>
<gene>
    <name evidence="7" type="ORF">GCM10011505_03070</name>
</gene>
<reference evidence="8" key="1">
    <citation type="journal article" date="2019" name="Int. J. Syst. Evol. Microbiol.">
        <title>The Global Catalogue of Microorganisms (GCM) 10K type strain sequencing project: providing services to taxonomists for standard genome sequencing and annotation.</title>
        <authorList>
            <consortium name="The Broad Institute Genomics Platform"/>
            <consortium name="The Broad Institute Genome Sequencing Center for Infectious Disease"/>
            <person name="Wu L."/>
            <person name="Ma J."/>
        </authorList>
    </citation>
    <scope>NUCLEOTIDE SEQUENCE [LARGE SCALE GENOMIC DNA]</scope>
    <source>
        <strain evidence="8">CGMCC 1.10188</strain>
    </source>
</reference>
<dbReference type="Proteomes" id="UP000603352">
    <property type="component" value="Unassembled WGS sequence"/>
</dbReference>
<evidence type="ECO:0000256" key="4">
    <source>
        <dbReference type="SAM" id="MobiDB-lite"/>
    </source>
</evidence>
<dbReference type="InterPro" id="IPR016032">
    <property type="entry name" value="Sig_transdc_resp-reg_C-effctor"/>
</dbReference>
<accession>A0ABQ1I7R6</accession>
<comment type="caution">
    <text evidence="7">The sequence shown here is derived from an EMBL/GenBank/DDBJ whole genome shotgun (WGS) entry which is preliminary data.</text>
</comment>
<name>A0ABQ1I7R6_9PROT</name>
<keyword evidence="2 7" id="KW-0238">DNA-binding</keyword>
<keyword evidence="1 3" id="KW-0597">Phosphoprotein</keyword>
<dbReference type="PROSITE" id="PS50043">
    <property type="entry name" value="HTH_LUXR_2"/>
    <property type="match status" value="1"/>
</dbReference>
<dbReference type="PANTHER" id="PTHR45566:SF2">
    <property type="entry name" value="NARL SUBFAMILY"/>
    <property type="match status" value="1"/>
</dbReference>
<feature type="compositionally biased region" description="Low complexity" evidence="4">
    <location>
        <begin position="187"/>
        <end position="204"/>
    </location>
</feature>
<dbReference type="InterPro" id="IPR000792">
    <property type="entry name" value="Tscrpt_reg_LuxR_C"/>
</dbReference>
<dbReference type="SUPFAM" id="SSF52172">
    <property type="entry name" value="CheY-like"/>
    <property type="match status" value="1"/>
</dbReference>
<proteinExistence type="predicted"/>
<feature type="region of interest" description="Disordered" evidence="4">
    <location>
        <begin position="186"/>
        <end position="213"/>
    </location>
</feature>
<dbReference type="SUPFAM" id="SSF46894">
    <property type="entry name" value="C-terminal effector domain of the bipartite response regulators"/>
    <property type="match status" value="1"/>
</dbReference>
<sequence length="276" mass="30100">MTASTAIADRLLRVIQATFFPFPQPPPHAILDTTPIPEDAVPTMSEPISAYRVLIVDDHSVVRAGLRHLLSEVFDPVEIVEANGIAALEVLLDEGTRFNFAVIDLYLPDFLGQDRLDRIRRRLEPAPVVAFTMSESKSDLRAALAAGLRGYIPKSTHDEVIIGILRMIQVGGTYFPYELLARDADAGRPSSAPAPSANPQPAAGGEDDEGEAGGALTERQAEIMDLLARGHSNQQIGDVLGLNLNTVKGHLSRIFRQMGVESRTQAILKYQRMRGE</sequence>
<dbReference type="InterPro" id="IPR051015">
    <property type="entry name" value="EvgA-like"/>
</dbReference>
<evidence type="ECO:0000313" key="8">
    <source>
        <dbReference type="Proteomes" id="UP000603352"/>
    </source>
</evidence>
<evidence type="ECO:0000259" key="5">
    <source>
        <dbReference type="PROSITE" id="PS50043"/>
    </source>
</evidence>
<dbReference type="SMART" id="SM00421">
    <property type="entry name" value="HTH_LUXR"/>
    <property type="match status" value="1"/>
</dbReference>
<dbReference type="GO" id="GO:0003677">
    <property type="term" value="F:DNA binding"/>
    <property type="evidence" value="ECO:0007669"/>
    <property type="project" value="UniProtKB-KW"/>
</dbReference>
<dbReference type="CDD" id="cd17535">
    <property type="entry name" value="REC_NarL-like"/>
    <property type="match status" value="1"/>
</dbReference>
<dbReference type="SMART" id="SM00448">
    <property type="entry name" value="REC"/>
    <property type="match status" value="1"/>
</dbReference>